<comment type="caution">
    <text evidence="8">The sequence shown here is derived from an EMBL/GenBank/DDBJ whole genome shotgun (WGS) entry which is preliminary data.</text>
</comment>
<dbReference type="PANTHER" id="PTHR23323:SF26">
    <property type="entry name" value="VACUOLAR PROTEIN SORTING-ASSOCIATED PROTEIN 18 HOMOLOG"/>
    <property type="match status" value="1"/>
</dbReference>
<evidence type="ECO:0000313" key="8">
    <source>
        <dbReference type="EMBL" id="PRW61271.1"/>
    </source>
</evidence>
<feature type="domain" description="Pep3/Vps18 beta-propeller" evidence="6">
    <location>
        <begin position="54"/>
        <end position="419"/>
    </location>
</feature>
<sequence>MLDDWNSQLTEAAEQPGLGDLAAGGGGGSGGGESADLFGLDHRAEYISRGRGHAVAFTVCNDLLFVATSRNFLLRHDLSGDSSTVLELEASRSPEARVRRLFVDPLGRHALLSLQTGGGGLGSLAGGPHLETYYVDGGLKKARPLGKLKGVAVTSVAWSPSMSAHSFSEALLGTDSGAIYELSVDEGRKERLQKLHELRGEAGPIAGLAQVALSPERRLVLALAGTRLHVFAGGPTLEALFAPYADDGLAGLDSRFIDLPTQTGAAQLQLLCPAHQPDAASLEGSGWDMPRPEVFAVLSPAGIYYGRLDLNSELTDPADHLVKHQLLPAAVLGPRQQPGQPAAAGAQQQAEGGGERPLSLAMAQYHFVLLYPSKLQYVNRISKAAVQEVPLQRFAAPVRGAATMPLGLCRDQLAGRIYVLAGDDALEVDASSEDRDMWRVYLDKGDYRQALVHCRSASQRNSVYLAEAASMFEEGEYVQAAALYGKVTSAAPSFEEVALRLMETGEPEAVAAFLQTRLDTLGREDKAQATMAATWLTELLLDTLNRALLQQGGADEPASSSSGDADDVDAVGGSAYQQAVLRLRSFLQKYVDVLDPGTTIGLLAGYGRLDELVHYARCRGDWEGLLEYLLQRQEAQRALEVLRRPSVSQQLHYKFAPALVALAPQLTVQAWMDAQPPLEPRRLLPALLHFGEPGGGGGAADRAEALKYVRFAMQRLGSEDPAVHNLAVALLSQDADQESELLEYLASARDLAGAPLYDAVHALRLARDRGRLRASVALFCEVGMYEDAVTLALTFDGELAASIARQPQDDEALTRKLWLAIAKHLIEESGSDGGPPKPERIRAVTALLSEAGGAVRIEDILPLFPDFVEIDAFKDAICSSLEAYNREIEELKREMQQSTRTAQAIREDLARLEHRAGALDSSEPCARCGRPLHAPPPSSAGPSGGALPKLYLFPTGNAFHASCLCAEVAELAPAVQRRRIQALAERLAALPEGATSAPAAGDAPAESVEALRQQLEEEVAIEDPYCGEMRHPVAAYGRLPTPLRQMLRLPTPIRHIVVAARPTMDPSGGLLHYKSAVPRRVRRWSPFLGVVDEPGLPANDLAGQGRKFNWVELALPPTYRLDLAGVSSFRDYVESIMGKNARRNWRQRQQKWAEAGVLTCSYVQLQPGDKELVDQLWRLYKLNGMRNGQVVVSKRAFKRIHLAADGLSVMLVRDTSRSGAIVCFATGLKVGDTLVSTWYYNHPLSRACSCYVMTQYEFVRAAIADPDVRWLELGALHRTIKQGSLAATPHAVSCYVRVKSRLLASMLNWATQRWFTLQRLERSGLLHDIWRPGVDRRAEAAPLGAARTGGAAGVVAVPGAPQRHAMEAHQLELPWGPPLFTEEERLRGMSYLGSGARMRAFACKLMAGGPAKVVFLGGSITAGRGAGDEAQLSYVPRVAGYLNATFPASTMEIVNRGEPATGSGFAAPCVDALVGGNADLVVVEYTANDNEFVSLNSLERRAYEHLLRRLLSLDSRPAVVMLHAYQWWRAAGGGMTSGLFYKEPEQQLTVLSQYYDVPSVSLRTAAWRNWREGVDGFKVDKVFKEGQHAPFDPNTSIAQAPAGDEAQYFYNDVGHPSAQGHAALAELLAALVHRSAAEAAAGLAPTTRPRAKLLPPPMQPAIQEDERDACIIHDGFKAAMVANQGFEYAAEAPDAATRDAQKWGYVGRSVGDWIELQADTSSANASGNATLHLSFLRGWMVNYGDAVVSCTSGCTCEETRFSCISDAMFTLYVIQPVQVTRHPKCRLRVTVVDAPRSQPPPEHKVHLNALFVTSY</sequence>
<dbReference type="Pfam" id="PF13472">
    <property type="entry name" value="Lipase_GDSL_2"/>
    <property type="match status" value="1"/>
</dbReference>
<dbReference type="GO" id="GO:0007033">
    <property type="term" value="P:vacuole organization"/>
    <property type="evidence" value="ECO:0007669"/>
    <property type="project" value="TreeGrafter"/>
</dbReference>
<feature type="domain" description="SGNH hydrolase-type esterase" evidence="7">
    <location>
        <begin position="1415"/>
        <end position="1623"/>
    </location>
</feature>
<feature type="region of interest" description="Disordered" evidence="5">
    <location>
        <begin position="921"/>
        <end position="941"/>
    </location>
</feature>
<feature type="region of interest" description="Disordered" evidence="5">
    <location>
        <begin position="333"/>
        <end position="355"/>
    </location>
</feature>
<evidence type="ECO:0000256" key="1">
    <source>
        <dbReference type="ARBA" id="ARBA00022723"/>
    </source>
</evidence>
<dbReference type="GO" id="GO:0005768">
    <property type="term" value="C:endosome"/>
    <property type="evidence" value="ECO:0007669"/>
    <property type="project" value="TreeGrafter"/>
</dbReference>
<dbReference type="Proteomes" id="UP000239899">
    <property type="component" value="Unassembled WGS sequence"/>
</dbReference>
<keyword evidence="2" id="KW-0863">Zinc-finger</keyword>
<dbReference type="SUPFAM" id="SSF63829">
    <property type="entry name" value="Calcium-dependent phosphotriesterase"/>
    <property type="match status" value="1"/>
</dbReference>
<dbReference type="InterPro" id="IPR016181">
    <property type="entry name" value="Acyl_CoA_acyltransferase"/>
</dbReference>
<protein>
    <submittedName>
        <fullName evidence="8">Vacuolar sorting-associated 18-like protein</fullName>
    </submittedName>
</protein>
<feature type="compositionally biased region" description="Low complexity" evidence="5">
    <location>
        <begin position="333"/>
        <end position="350"/>
    </location>
</feature>
<keyword evidence="4" id="KW-0175">Coiled coil</keyword>
<dbReference type="STRING" id="3076.A0A2P6U4N4"/>
<keyword evidence="1" id="KW-0479">Metal-binding</keyword>
<dbReference type="OrthoDB" id="1845386at2759"/>
<dbReference type="GO" id="GO:0030897">
    <property type="term" value="C:HOPS complex"/>
    <property type="evidence" value="ECO:0007669"/>
    <property type="project" value="TreeGrafter"/>
</dbReference>
<dbReference type="Gene3D" id="3.40.50.1110">
    <property type="entry name" value="SGNH hydrolase"/>
    <property type="match status" value="1"/>
</dbReference>
<dbReference type="Pfam" id="PF05131">
    <property type="entry name" value="Pep3_Vps18"/>
    <property type="match status" value="1"/>
</dbReference>
<proteinExistence type="predicted"/>
<keyword evidence="3" id="KW-0862">Zinc</keyword>
<dbReference type="GO" id="GO:0006904">
    <property type="term" value="P:vesicle docking involved in exocytosis"/>
    <property type="evidence" value="ECO:0007669"/>
    <property type="project" value="TreeGrafter"/>
</dbReference>
<evidence type="ECO:0000256" key="3">
    <source>
        <dbReference type="ARBA" id="ARBA00022833"/>
    </source>
</evidence>
<dbReference type="SUPFAM" id="SSF55729">
    <property type="entry name" value="Acyl-CoA N-acyltransferases (Nat)"/>
    <property type="match status" value="1"/>
</dbReference>
<evidence type="ECO:0000256" key="4">
    <source>
        <dbReference type="SAM" id="Coils"/>
    </source>
</evidence>
<dbReference type="InterPro" id="IPR036514">
    <property type="entry name" value="SGNH_hydro_sf"/>
</dbReference>
<dbReference type="PANTHER" id="PTHR23323">
    <property type="entry name" value="VACUOLAR PROTEIN SORTING-ASSOCIATED PROTEIN"/>
    <property type="match status" value="1"/>
</dbReference>
<reference evidence="8 9" key="1">
    <citation type="journal article" date="2018" name="Plant J.">
        <title>Genome sequences of Chlorella sorokiniana UTEX 1602 and Micractinium conductrix SAG 241.80: implications to maltose excretion by a green alga.</title>
        <authorList>
            <person name="Arriola M.B."/>
            <person name="Velmurugan N."/>
            <person name="Zhang Y."/>
            <person name="Plunkett M.H."/>
            <person name="Hondzo H."/>
            <person name="Barney B.M."/>
        </authorList>
    </citation>
    <scope>NUCLEOTIDE SEQUENCE [LARGE SCALE GENOMIC DNA]</scope>
    <source>
        <strain evidence="9">UTEX 1602</strain>
    </source>
</reference>
<evidence type="ECO:0000256" key="2">
    <source>
        <dbReference type="ARBA" id="ARBA00022771"/>
    </source>
</evidence>
<dbReference type="InterPro" id="IPR013830">
    <property type="entry name" value="SGNH_hydro"/>
</dbReference>
<name>A0A2P6U4N4_CHLSO</name>
<organism evidence="8 9">
    <name type="scientific">Chlorella sorokiniana</name>
    <name type="common">Freshwater green alga</name>
    <dbReference type="NCBI Taxonomy" id="3076"/>
    <lineage>
        <taxon>Eukaryota</taxon>
        <taxon>Viridiplantae</taxon>
        <taxon>Chlorophyta</taxon>
        <taxon>core chlorophytes</taxon>
        <taxon>Trebouxiophyceae</taxon>
        <taxon>Chlorellales</taxon>
        <taxon>Chlorellaceae</taxon>
        <taxon>Chlorella clade</taxon>
        <taxon>Chlorella</taxon>
    </lineage>
</organism>
<keyword evidence="9" id="KW-1185">Reference proteome</keyword>
<evidence type="ECO:0000256" key="5">
    <source>
        <dbReference type="SAM" id="MobiDB-lite"/>
    </source>
</evidence>
<evidence type="ECO:0000259" key="6">
    <source>
        <dbReference type="Pfam" id="PF05131"/>
    </source>
</evidence>
<dbReference type="EMBL" id="LHPG02000001">
    <property type="protein sequence ID" value="PRW61271.1"/>
    <property type="molecule type" value="Genomic_DNA"/>
</dbReference>
<evidence type="ECO:0000313" key="9">
    <source>
        <dbReference type="Proteomes" id="UP000239899"/>
    </source>
</evidence>
<dbReference type="GO" id="GO:0008270">
    <property type="term" value="F:zinc ion binding"/>
    <property type="evidence" value="ECO:0007669"/>
    <property type="project" value="UniProtKB-KW"/>
</dbReference>
<dbReference type="InterPro" id="IPR007810">
    <property type="entry name" value="Pep3/Vps18_beta-prop"/>
</dbReference>
<dbReference type="GO" id="GO:0030674">
    <property type="term" value="F:protein-macromolecule adaptor activity"/>
    <property type="evidence" value="ECO:0007669"/>
    <property type="project" value="TreeGrafter"/>
</dbReference>
<dbReference type="CDD" id="cd00229">
    <property type="entry name" value="SGNH_hydrolase"/>
    <property type="match status" value="1"/>
</dbReference>
<accession>A0A2P6U4N4</accession>
<evidence type="ECO:0000259" key="7">
    <source>
        <dbReference type="Pfam" id="PF13472"/>
    </source>
</evidence>
<dbReference type="SUPFAM" id="SSF52266">
    <property type="entry name" value="SGNH hydrolase"/>
    <property type="match status" value="1"/>
</dbReference>
<dbReference type="GO" id="GO:0007032">
    <property type="term" value="P:endosome organization"/>
    <property type="evidence" value="ECO:0007669"/>
    <property type="project" value="TreeGrafter"/>
</dbReference>
<feature type="coiled-coil region" evidence="4">
    <location>
        <begin position="874"/>
        <end position="915"/>
    </location>
</feature>
<dbReference type="GO" id="GO:0048284">
    <property type="term" value="P:organelle fusion"/>
    <property type="evidence" value="ECO:0007669"/>
    <property type="project" value="TreeGrafter"/>
</dbReference>
<gene>
    <name evidence="8" type="ORF">C2E21_0198</name>
</gene>